<dbReference type="AlphaFoldDB" id="A0A5K4FBD5"/>
<evidence type="ECO:0000313" key="2">
    <source>
        <dbReference type="WBParaSite" id="Smp_330880.1"/>
    </source>
</evidence>
<dbReference type="Proteomes" id="UP000008854">
    <property type="component" value="Unassembled WGS sequence"/>
</dbReference>
<reference evidence="2" key="2">
    <citation type="submission" date="2019-11" db="UniProtKB">
        <authorList>
            <consortium name="WormBaseParasite"/>
        </authorList>
    </citation>
    <scope>IDENTIFICATION</scope>
    <source>
        <strain evidence="2">Puerto Rican</strain>
    </source>
</reference>
<reference evidence="1" key="1">
    <citation type="journal article" date="2012" name="PLoS Negl. Trop. Dis.">
        <title>A systematically improved high quality genome and transcriptome of the human blood fluke Schistosoma mansoni.</title>
        <authorList>
            <person name="Protasio A.V."/>
            <person name="Tsai I.J."/>
            <person name="Babbage A."/>
            <person name="Nichol S."/>
            <person name="Hunt M."/>
            <person name="Aslett M.A."/>
            <person name="De Silva N."/>
            <person name="Velarde G.S."/>
            <person name="Anderson T.J."/>
            <person name="Clark R.C."/>
            <person name="Davidson C."/>
            <person name="Dillon G.P."/>
            <person name="Holroyd N.E."/>
            <person name="LoVerde P.T."/>
            <person name="Lloyd C."/>
            <person name="McQuillan J."/>
            <person name="Oliveira G."/>
            <person name="Otto T.D."/>
            <person name="Parker-Manuel S.J."/>
            <person name="Quail M.A."/>
            <person name="Wilson R.A."/>
            <person name="Zerlotini A."/>
            <person name="Dunne D.W."/>
            <person name="Berriman M."/>
        </authorList>
    </citation>
    <scope>NUCLEOTIDE SEQUENCE [LARGE SCALE GENOMIC DNA]</scope>
    <source>
        <strain evidence="1">Puerto Rican</strain>
    </source>
</reference>
<proteinExistence type="predicted"/>
<sequence>MSDSSDYHDCRCFSFLQRISGFIVSSEAKQMKEEERNEELGEAVLGDDLKKTNENNEFDLKIADDTVSNDSRTFTLVEITRLYNVTTF</sequence>
<dbReference type="WBParaSite" id="Smp_330880.1">
    <property type="protein sequence ID" value="Smp_330880.1"/>
    <property type="gene ID" value="Smp_330880"/>
</dbReference>
<evidence type="ECO:0000313" key="1">
    <source>
        <dbReference type="Proteomes" id="UP000008854"/>
    </source>
</evidence>
<accession>A0A5K4FBD5</accession>
<organism evidence="1 2">
    <name type="scientific">Schistosoma mansoni</name>
    <name type="common">Blood fluke</name>
    <dbReference type="NCBI Taxonomy" id="6183"/>
    <lineage>
        <taxon>Eukaryota</taxon>
        <taxon>Metazoa</taxon>
        <taxon>Spiralia</taxon>
        <taxon>Lophotrochozoa</taxon>
        <taxon>Platyhelminthes</taxon>
        <taxon>Trematoda</taxon>
        <taxon>Digenea</taxon>
        <taxon>Strigeidida</taxon>
        <taxon>Schistosomatoidea</taxon>
        <taxon>Schistosomatidae</taxon>
        <taxon>Schistosoma</taxon>
    </lineage>
</organism>
<name>A0A5K4FBD5_SCHMA</name>
<dbReference type="InParanoid" id="A0A5K4FBD5"/>
<keyword evidence="1" id="KW-1185">Reference proteome</keyword>
<protein>
    <submittedName>
        <fullName evidence="2">Uncharacterized protein</fullName>
    </submittedName>
</protein>